<keyword evidence="2" id="KW-1185">Reference proteome</keyword>
<accession>A1ZEU8</accession>
<dbReference type="AlphaFoldDB" id="A1ZEU8"/>
<name>A1ZEU8_MICM2</name>
<gene>
    <name evidence="1" type="ORF">M23134_07457</name>
</gene>
<organism evidence="1 2">
    <name type="scientific">Microscilla marina ATCC 23134</name>
    <dbReference type="NCBI Taxonomy" id="313606"/>
    <lineage>
        <taxon>Bacteria</taxon>
        <taxon>Pseudomonadati</taxon>
        <taxon>Bacteroidota</taxon>
        <taxon>Cytophagia</taxon>
        <taxon>Cytophagales</taxon>
        <taxon>Microscillaceae</taxon>
        <taxon>Microscilla</taxon>
    </lineage>
</organism>
<proteinExistence type="predicted"/>
<sequence>MSFDLNNACIRSVYDWLITAHTIFLDKKTVRKKIAQWQLYFVIK</sequence>
<dbReference type="Proteomes" id="UP000004095">
    <property type="component" value="Unassembled WGS sequence"/>
</dbReference>
<reference evidence="1 2" key="1">
    <citation type="submission" date="2007-01" db="EMBL/GenBank/DDBJ databases">
        <authorList>
            <person name="Haygood M."/>
            <person name="Podell S."/>
            <person name="Anderson C."/>
            <person name="Hopkinson B."/>
            <person name="Roe K."/>
            <person name="Barbeau K."/>
            <person name="Gaasterland T."/>
            <person name="Ferriera S."/>
            <person name="Johnson J."/>
            <person name="Kravitz S."/>
            <person name="Beeson K."/>
            <person name="Sutton G."/>
            <person name="Rogers Y.-H."/>
            <person name="Friedman R."/>
            <person name="Frazier M."/>
            <person name="Venter J.C."/>
        </authorList>
    </citation>
    <scope>NUCLEOTIDE SEQUENCE [LARGE SCALE GENOMIC DNA]</scope>
    <source>
        <strain evidence="1 2">ATCC 23134</strain>
    </source>
</reference>
<dbReference type="EMBL" id="AAWS01000004">
    <property type="protein sequence ID" value="EAY31050.1"/>
    <property type="molecule type" value="Genomic_DNA"/>
</dbReference>
<evidence type="ECO:0000313" key="1">
    <source>
        <dbReference type="EMBL" id="EAY31050.1"/>
    </source>
</evidence>
<evidence type="ECO:0000313" key="2">
    <source>
        <dbReference type="Proteomes" id="UP000004095"/>
    </source>
</evidence>
<protein>
    <submittedName>
        <fullName evidence="1">Uncharacterized protein</fullName>
    </submittedName>
</protein>
<comment type="caution">
    <text evidence="1">The sequence shown here is derived from an EMBL/GenBank/DDBJ whole genome shotgun (WGS) entry which is preliminary data.</text>
</comment>